<accession>A0A250X593</accession>
<feature type="region of interest" description="Disordered" evidence="1">
    <location>
        <begin position="63"/>
        <end position="84"/>
    </location>
</feature>
<reference evidence="2 3" key="1">
    <citation type="submission" date="2017-08" db="EMBL/GenBank/DDBJ databases">
        <title>Acidophilic green algal genome provides insights into adaptation to an acidic environment.</title>
        <authorList>
            <person name="Hirooka S."/>
            <person name="Hirose Y."/>
            <person name="Kanesaki Y."/>
            <person name="Higuchi S."/>
            <person name="Fujiwara T."/>
            <person name="Onuma R."/>
            <person name="Era A."/>
            <person name="Ohbayashi R."/>
            <person name="Uzuka A."/>
            <person name="Nozaki H."/>
            <person name="Yoshikawa H."/>
            <person name="Miyagishima S.Y."/>
        </authorList>
    </citation>
    <scope>NUCLEOTIDE SEQUENCE [LARGE SCALE GENOMIC DNA]</scope>
    <source>
        <strain evidence="2 3">NIES-2499</strain>
    </source>
</reference>
<sequence length="260" mass="27148">MRVKSSSNSLGDFNRGVDPNSSVNCSSDCSSSSTSSPLRAARLGPFASPLPSLELPAASGVLTTPSKSRWASGGGSAPPAADTVHPTQANTIAAENIIASIGEVTVPATTTASKPQLCLSDSTKHMKQLDEKQQGVRLNSIEQPAITHAAVVCDEHQVITGIGLHQSVENAQLRDNGHGGQVHRSTTPTAVHLSQSKEVGGKEGELAGDTTTESDMLLMTADSRSMTTGDLSPLSPSLFTHALPSEVMLRMMKDHKQETS</sequence>
<dbReference type="EMBL" id="BEGY01000029">
    <property type="protein sequence ID" value="GAX78089.1"/>
    <property type="molecule type" value="Genomic_DNA"/>
</dbReference>
<evidence type="ECO:0000256" key="1">
    <source>
        <dbReference type="SAM" id="MobiDB-lite"/>
    </source>
</evidence>
<organism evidence="2 3">
    <name type="scientific">Chlamydomonas eustigma</name>
    <dbReference type="NCBI Taxonomy" id="1157962"/>
    <lineage>
        <taxon>Eukaryota</taxon>
        <taxon>Viridiplantae</taxon>
        <taxon>Chlorophyta</taxon>
        <taxon>core chlorophytes</taxon>
        <taxon>Chlorophyceae</taxon>
        <taxon>CS clade</taxon>
        <taxon>Chlamydomonadales</taxon>
        <taxon>Chlamydomonadaceae</taxon>
        <taxon>Chlamydomonas</taxon>
    </lineage>
</organism>
<feature type="region of interest" description="Disordered" evidence="1">
    <location>
        <begin position="1"/>
        <end position="38"/>
    </location>
</feature>
<feature type="compositionally biased region" description="Low complexity" evidence="1">
    <location>
        <begin position="17"/>
        <end position="37"/>
    </location>
</feature>
<name>A0A250X593_9CHLO</name>
<feature type="compositionally biased region" description="Polar residues" evidence="1">
    <location>
        <begin position="1"/>
        <end position="11"/>
    </location>
</feature>
<dbReference type="Proteomes" id="UP000232323">
    <property type="component" value="Unassembled WGS sequence"/>
</dbReference>
<protein>
    <submittedName>
        <fullName evidence="2">Uncharacterized protein</fullName>
    </submittedName>
</protein>
<evidence type="ECO:0000313" key="3">
    <source>
        <dbReference type="Proteomes" id="UP000232323"/>
    </source>
</evidence>
<keyword evidence="3" id="KW-1185">Reference proteome</keyword>
<dbReference type="AlphaFoldDB" id="A0A250X593"/>
<evidence type="ECO:0000313" key="2">
    <source>
        <dbReference type="EMBL" id="GAX78089.1"/>
    </source>
</evidence>
<proteinExistence type="predicted"/>
<comment type="caution">
    <text evidence="2">The sequence shown here is derived from an EMBL/GenBank/DDBJ whole genome shotgun (WGS) entry which is preliminary data.</text>
</comment>
<gene>
    <name evidence="2" type="ORF">CEUSTIGMA_g5531.t1</name>
</gene>